<feature type="domain" description="PucR C-terminal helix-turn-helix" evidence="2">
    <location>
        <begin position="359"/>
        <end position="415"/>
    </location>
</feature>
<dbReference type="InterPro" id="IPR041522">
    <property type="entry name" value="CdaR_GGDEF"/>
</dbReference>
<dbReference type="RefSeq" id="WP_146319672.1">
    <property type="nucleotide sequence ID" value="NZ_VCQV01000035.1"/>
</dbReference>
<dbReference type="Pfam" id="PF14361">
    <property type="entry name" value="RsbRD_N"/>
    <property type="match status" value="1"/>
</dbReference>
<dbReference type="AlphaFoldDB" id="A0A563DU80"/>
<name>A0A563DU80_9MICO</name>
<dbReference type="PANTHER" id="PTHR33744">
    <property type="entry name" value="CARBOHYDRATE DIACID REGULATOR"/>
    <property type="match status" value="1"/>
</dbReference>
<feature type="domain" description="RsbT co-antagonist protein RsbRD N-terminal" evidence="3">
    <location>
        <begin position="30"/>
        <end position="173"/>
    </location>
</feature>
<evidence type="ECO:0008006" key="7">
    <source>
        <dbReference type="Google" id="ProtNLM"/>
    </source>
</evidence>
<evidence type="ECO:0000259" key="3">
    <source>
        <dbReference type="Pfam" id="PF14361"/>
    </source>
</evidence>
<dbReference type="PANTHER" id="PTHR33744:SF1">
    <property type="entry name" value="DNA-BINDING TRANSCRIPTIONAL ACTIVATOR ADER"/>
    <property type="match status" value="1"/>
</dbReference>
<dbReference type="Pfam" id="PF17853">
    <property type="entry name" value="GGDEF_2"/>
    <property type="match status" value="1"/>
</dbReference>
<reference evidence="5 6" key="2">
    <citation type="submission" date="2019-08" db="EMBL/GenBank/DDBJ databases">
        <title>Jejuicoccus antrihumi gen. nov., sp. nov., a new member of the family Dermacoccaceae isolated from a cave.</title>
        <authorList>
            <person name="Schumann P."/>
            <person name="Kim I.S."/>
        </authorList>
    </citation>
    <scope>NUCLEOTIDE SEQUENCE [LARGE SCALE GENOMIC DNA]</scope>
    <source>
        <strain evidence="5 6">C5-26</strain>
    </source>
</reference>
<proteinExistence type="inferred from homology"/>
<dbReference type="Pfam" id="PF13556">
    <property type="entry name" value="HTH_30"/>
    <property type="match status" value="1"/>
</dbReference>
<dbReference type="InterPro" id="IPR025751">
    <property type="entry name" value="RsbRD_N_dom"/>
</dbReference>
<protein>
    <recommendedName>
        <fullName evidence="7">PucR family transcriptional regulator</fullName>
    </recommendedName>
</protein>
<evidence type="ECO:0000313" key="6">
    <source>
        <dbReference type="Proteomes" id="UP000320244"/>
    </source>
</evidence>
<evidence type="ECO:0000256" key="1">
    <source>
        <dbReference type="ARBA" id="ARBA00006754"/>
    </source>
</evidence>
<reference evidence="5 6" key="1">
    <citation type="submission" date="2019-05" db="EMBL/GenBank/DDBJ databases">
        <authorList>
            <person name="Lee S.D."/>
        </authorList>
    </citation>
    <scope>NUCLEOTIDE SEQUENCE [LARGE SCALE GENOMIC DNA]</scope>
    <source>
        <strain evidence="5 6">C5-26</strain>
    </source>
</reference>
<organism evidence="5 6">
    <name type="scientific">Leekyejoonella antrihumi</name>
    <dbReference type="NCBI Taxonomy" id="1660198"/>
    <lineage>
        <taxon>Bacteria</taxon>
        <taxon>Bacillati</taxon>
        <taxon>Actinomycetota</taxon>
        <taxon>Actinomycetes</taxon>
        <taxon>Micrococcales</taxon>
        <taxon>Dermacoccaceae</taxon>
        <taxon>Leekyejoonella</taxon>
    </lineage>
</organism>
<evidence type="ECO:0000313" key="5">
    <source>
        <dbReference type="EMBL" id="TWP33808.1"/>
    </source>
</evidence>
<comment type="similarity">
    <text evidence="1">Belongs to the CdaR family.</text>
</comment>
<dbReference type="EMBL" id="VCQV01000035">
    <property type="protein sequence ID" value="TWP33808.1"/>
    <property type="molecule type" value="Genomic_DNA"/>
</dbReference>
<dbReference type="Proteomes" id="UP000320244">
    <property type="component" value="Unassembled WGS sequence"/>
</dbReference>
<dbReference type="OrthoDB" id="3663486at2"/>
<gene>
    <name evidence="5" type="ORF">FGL98_19695</name>
</gene>
<feature type="domain" description="CdaR GGDEF-like" evidence="4">
    <location>
        <begin position="186"/>
        <end position="305"/>
    </location>
</feature>
<dbReference type="InterPro" id="IPR025736">
    <property type="entry name" value="PucR_C-HTH_dom"/>
</dbReference>
<accession>A0A563DU80</accession>
<dbReference type="InterPro" id="IPR051448">
    <property type="entry name" value="CdaR-like_regulators"/>
</dbReference>
<evidence type="ECO:0000259" key="4">
    <source>
        <dbReference type="Pfam" id="PF17853"/>
    </source>
</evidence>
<keyword evidence="6" id="KW-1185">Reference proteome</keyword>
<dbReference type="InterPro" id="IPR042070">
    <property type="entry name" value="PucR_C-HTH_sf"/>
</dbReference>
<dbReference type="Gene3D" id="1.10.10.2840">
    <property type="entry name" value="PucR C-terminal helix-turn-helix domain"/>
    <property type="match status" value="1"/>
</dbReference>
<sequence>MAARTSEETQKQARTLIADVGVDLGAQLSALTSRLYEVLAAAGEEMAGDRQLLDVLYASIESNLAMLAQVMRYDTRVDDLVAPPAAREFARRLAQRGISSNTLVRAYRLGQQALMDWALGECVVRSPDLEVAYRASRDFTELTFRYIDTISEQVVLEYESERERWMANRNTLRAAMLIGILANERVDLVSAEQALGCRLRQNHVGFTLWVAEPAPAGVNLLELERCLQSLAKAAGGRADPLFFPRDQSSAWGWVQLGREPGTMDLERLVASMSDTDPHVFAAMGFPAAGLDGFRHTHLEARRAQDLAHATRPVACRLTSYADPEVRMVALLATDLDSARRMVARSLGRLAVDSEPAARLRETLLTFLNQNGSYTATADLVYLHKNTVKYRVDKAIEERGRPLDVDHMELELALLACRWLGSAVMRNG</sequence>
<comment type="caution">
    <text evidence="5">The sequence shown here is derived from an EMBL/GenBank/DDBJ whole genome shotgun (WGS) entry which is preliminary data.</text>
</comment>
<evidence type="ECO:0000259" key="2">
    <source>
        <dbReference type="Pfam" id="PF13556"/>
    </source>
</evidence>